<comment type="similarity">
    <text evidence="1">Belongs to the NmrA-type oxidoreductase family.</text>
</comment>
<dbReference type="InterPro" id="IPR008030">
    <property type="entry name" value="NmrA-like"/>
</dbReference>
<dbReference type="KEGG" id="kbi:30205626"/>
<dbReference type="Gene3D" id="3.90.25.10">
    <property type="entry name" value="UDP-galactose 4-epimerase, domain 1"/>
    <property type="match status" value="1"/>
</dbReference>
<dbReference type="VEuPathDB" id="FungiDB:I302_01227"/>
<reference evidence="5" key="2">
    <citation type="submission" date="2013-07" db="EMBL/GenBank/DDBJ databases">
        <authorList>
            <consortium name="The Broad Institute Genome Sequencing Platform"/>
            <person name="Cuomo C."/>
            <person name="Litvintseva A."/>
            <person name="Chen Y."/>
            <person name="Heitman J."/>
            <person name="Sun S."/>
            <person name="Springer D."/>
            <person name="Dromer F."/>
            <person name="Young S.K."/>
            <person name="Zeng Q."/>
            <person name="Gargeya S."/>
            <person name="Fitzgerald M."/>
            <person name="Abouelleil A."/>
            <person name="Alvarado L."/>
            <person name="Berlin A.M."/>
            <person name="Chapman S.B."/>
            <person name="Dewar J."/>
            <person name="Goldberg J."/>
            <person name="Griggs A."/>
            <person name="Gujja S."/>
            <person name="Hansen M."/>
            <person name="Howarth C."/>
            <person name="Imamovic A."/>
            <person name="Larimer J."/>
            <person name="McCowan C."/>
            <person name="Murphy C."/>
            <person name="Pearson M."/>
            <person name="Priest M."/>
            <person name="Roberts A."/>
            <person name="Saif S."/>
            <person name="Shea T."/>
            <person name="Sykes S."/>
            <person name="Wortman J."/>
            <person name="Nusbaum C."/>
            <person name="Birren B."/>
        </authorList>
    </citation>
    <scope>NUCLEOTIDE SEQUENCE</scope>
    <source>
        <strain evidence="5">CBS 10118</strain>
    </source>
</reference>
<dbReference type="GeneID" id="30205626"/>
<dbReference type="STRING" id="1296100.A0A1B9GFG9"/>
<dbReference type="InterPro" id="IPR051164">
    <property type="entry name" value="NmrA-like_oxidored"/>
</dbReference>
<dbReference type="OrthoDB" id="9997102at2759"/>
<keyword evidence="2" id="KW-0521">NADP</keyword>
<name>A0A1B9GFG9_9TREE</name>
<dbReference type="RefSeq" id="XP_019050785.1">
    <property type="nucleotide sequence ID" value="XM_019187907.1"/>
</dbReference>
<reference evidence="4" key="3">
    <citation type="submission" date="2014-01" db="EMBL/GenBank/DDBJ databases">
        <title>Evolution of pathogenesis and genome organization in the Tremellales.</title>
        <authorList>
            <person name="Cuomo C."/>
            <person name="Litvintseva A."/>
            <person name="Heitman J."/>
            <person name="Chen Y."/>
            <person name="Sun S."/>
            <person name="Springer D."/>
            <person name="Dromer F."/>
            <person name="Young S."/>
            <person name="Zeng Q."/>
            <person name="Chapman S."/>
            <person name="Gujja S."/>
            <person name="Saif S."/>
            <person name="Birren B."/>
        </authorList>
    </citation>
    <scope>NUCLEOTIDE SEQUENCE</scope>
    <source>
        <strain evidence="4">CBS 10118</strain>
    </source>
</reference>
<dbReference type="Gene3D" id="3.40.50.720">
    <property type="entry name" value="NAD(P)-binding Rossmann-like Domain"/>
    <property type="match status" value="1"/>
</dbReference>
<proteinExistence type="inferred from homology"/>
<evidence type="ECO:0000313" key="5">
    <source>
        <dbReference type="EMBL" id="WVW80554.1"/>
    </source>
</evidence>
<protein>
    <recommendedName>
        <fullName evidence="3">NmrA-like domain-containing protein</fullName>
    </recommendedName>
</protein>
<dbReference type="SUPFAM" id="SSF51735">
    <property type="entry name" value="NAD(P)-binding Rossmann-fold domains"/>
    <property type="match status" value="1"/>
</dbReference>
<evidence type="ECO:0000313" key="4">
    <source>
        <dbReference type="EMBL" id="OCF29715.1"/>
    </source>
</evidence>
<dbReference type="EMBL" id="CP144541">
    <property type="protein sequence ID" value="WVW80554.1"/>
    <property type="molecule type" value="Genomic_DNA"/>
</dbReference>
<dbReference type="Pfam" id="PF05368">
    <property type="entry name" value="NmrA"/>
    <property type="match status" value="1"/>
</dbReference>
<feature type="domain" description="NmrA-like" evidence="3">
    <location>
        <begin position="3"/>
        <end position="225"/>
    </location>
</feature>
<evidence type="ECO:0000259" key="3">
    <source>
        <dbReference type="Pfam" id="PF05368"/>
    </source>
</evidence>
<dbReference type="AlphaFoldDB" id="A0A1B9GFG9"/>
<keyword evidence="6" id="KW-1185">Reference proteome</keyword>
<organism evidence="4">
    <name type="scientific">Kwoniella bestiolae CBS 10118</name>
    <dbReference type="NCBI Taxonomy" id="1296100"/>
    <lineage>
        <taxon>Eukaryota</taxon>
        <taxon>Fungi</taxon>
        <taxon>Dikarya</taxon>
        <taxon>Basidiomycota</taxon>
        <taxon>Agaricomycotina</taxon>
        <taxon>Tremellomycetes</taxon>
        <taxon>Tremellales</taxon>
        <taxon>Cryptococcaceae</taxon>
        <taxon>Kwoniella</taxon>
    </lineage>
</organism>
<dbReference type="Proteomes" id="UP000092730">
    <property type="component" value="Chromosome 1"/>
</dbReference>
<reference evidence="5" key="4">
    <citation type="submission" date="2024-02" db="EMBL/GenBank/DDBJ databases">
        <title>Comparative genomics of Cryptococcus and Kwoniella reveals pathogenesis evolution and contrasting modes of karyotype evolution via chromosome fusion or intercentromeric recombination.</title>
        <authorList>
            <person name="Coelho M.A."/>
            <person name="David-Palma M."/>
            <person name="Shea T."/>
            <person name="Bowers K."/>
            <person name="McGinley-Smith S."/>
            <person name="Mohammad A.W."/>
            <person name="Gnirke A."/>
            <person name="Yurkov A.M."/>
            <person name="Nowrousian M."/>
            <person name="Sun S."/>
            <person name="Cuomo C.A."/>
            <person name="Heitman J."/>
        </authorList>
    </citation>
    <scope>NUCLEOTIDE SEQUENCE</scope>
    <source>
        <strain evidence="5">CBS 10118</strain>
    </source>
</reference>
<accession>A0A1B9GFG9</accession>
<evidence type="ECO:0000256" key="2">
    <source>
        <dbReference type="ARBA" id="ARBA00022857"/>
    </source>
</evidence>
<dbReference type="GO" id="GO:0005634">
    <property type="term" value="C:nucleus"/>
    <property type="evidence" value="ECO:0007669"/>
    <property type="project" value="TreeGrafter"/>
</dbReference>
<gene>
    <name evidence="4" type="ORF">I302_01227</name>
    <name evidence="5" type="ORF">I302_102539</name>
</gene>
<reference evidence="4" key="1">
    <citation type="submission" date="2013-07" db="EMBL/GenBank/DDBJ databases">
        <title>The Genome Sequence of Cryptococcus bestiolae CBS10118.</title>
        <authorList>
            <consortium name="The Broad Institute Genome Sequencing Platform"/>
            <person name="Cuomo C."/>
            <person name="Litvintseva A."/>
            <person name="Chen Y."/>
            <person name="Heitman J."/>
            <person name="Sun S."/>
            <person name="Springer D."/>
            <person name="Dromer F."/>
            <person name="Young S.K."/>
            <person name="Zeng Q."/>
            <person name="Gargeya S."/>
            <person name="Fitzgerald M."/>
            <person name="Abouelleil A."/>
            <person name="Alvarado L."/>
            <person name="Berlin A.M."/>
            <person name="Chapman S.B."/>
            <person name="Dewar J."/>
            <person name="Goldberg J."/>
            <person name="Griggs A."/>
            <person name="Gujja S."/>
            <person name="Hansen M."/>
            <person name="Howarth C."/>
            <person name="Imamovic A."/>
            <person name="Larimer J."/>
            <person name="McCowan C."/>
            <person name="Murphy C."/>
            <person name="Pearson M."/>
            <person name="Priest M."/>
            <person name="Roberts A."/>
            <person name="Saif S."/>
            <person name="Shea T."/>
            <person name="Sykes S."/>
            <person name="Wortman J."/>
            <person name="Nusbaum C."/>
            <person name="Birren B."/>
        </authorList>
    </citation>
    <scope>NUCLEOTIDE SEQUENCE [LARGE SCALE GENOMIC DNA]</scope>
    <source>
        <strain evidence="4">CBS 10118</strain>
    </source>
</reference>
<evidence type="ECO:0000313" key="6">
    <source>
        <dbReference type="Proteomes" id="UP000092730"/>
    </source>
</evidence>
<dbReference type="InterPro" id="IPR036291">
    <property type="entry name" value="NAD(P)-bd_dom_sf"/>
</dbReference>
<evidence type="ECO:0000256" key="1">
    <source>
        <dbReference type="ARBA" id="ARBA00006328"/>
    </source>
</evidence>
<dbReference type="PANTHER" id="PTHR42748">
    <property type="entry name" value="NITROGEN METABOLITE REPRESSION PROTEIN NMRA FAMILY MEMBER"/>
    <property type="match status" value="1"/>
</dbReference>
<dbReference type="PANTHER" id="PTHR42748:SF7">
    <property type="entry name" value="NMRA LIKE REDOX SENSOR 1-RELATED"/>
    <property type="match status" value="1"/>
</dbReference>
<dbReference type="EMBL" id="KI894018">
    <property type="protein sequence ID" value="OCF29715.1"/>
    <property type="molecule type" value="Genomic_DNA"/>
</dbReference>
<sequence length="272" mass="30179">MSTKQTILVIGATGKQGSAVVKALDKSKFKILAATRDASSEKARALGVDFVEGSLDSPDTLFKEPIHGVFVALGEPDAEEQLKQGLAIADAAAKHGVKHFVYSGSDRCGLKPTGIRFFDIKEEIEAHIKTKPFQWTILGPVGFYENFYWPLYLDQVSTTWKHAAHPTYKLIAVEDIGKIAAEAFAKPEQLAGKQLNIAGEELTPDEIIEIWREVTGQTLQAQETPVFPPMFAPAFKFFDDNQFAADVAETRRLFPFMTDLKSWLEKTPFAKK</sequence>